<accession>A0A238DA07</accession>
<evidence type="ECO:0000259" key="1">
    <source>
        <dbReference type="Pfam" id="PF00005"/>
    </source>
</evidence>
<dbReference type="EMBL" id="FLMQ01000058">
    <property type="protein sequence ID" value="SBP90000.1"/>
    <property type="molecule type" value="Genomic_DNA"/>
</dbReference>
<dbReference type="GO" id="GO:0016887">
    <property type="term" value="F:ATP hydrolysis activity"/>
    <property type="evidence" value="ECO:0007669"/>
    <property type="project" value="InterPro"/>
</dbReference>
<sequence>MIELTDICKTHLPTYHGRAQKLMLDHVDLTINPDEKGSIFGHNGAGKSTLIRIISGSDKPHSGRANKTMTVSWPLAFSAPFQGSLTGRGNTKLISRSMVRTFTKPSRWWKTSPNWAPISPNIRNLHGH</sequence>
<dbReference type="InterPro" id="IPR027417">
    <property type="entry name" value="P-loop_NTPase"/>
</dbReference>
<proteinExistence type="predicted"/>
<dbReference type="GO" id="GO:0005524">
    <property type="term" value="F:ATP binding"/>
    <property type="evidence" value="ECO:0007669"/>
    <property type="project" value="InterPro"/>
</dbReference>
<dbReference type="AlphaFoldDB" id="A0A238DA07"/>
<dbReference type="Gene3D" id="3.40.50.300">
    <property type="entry name" value="P-loop containing nucleotide triphosphate hydrolases"/>
    <property type="match status" value="1"/>
</dbReference>
<dbReference type="PANTHER" id="PTHR46743">
    <property type="entry name" value="TEICHOIC ACIDS EXPORT ATP-BINDING PROTEIN TAGH"/>
    <property type="match status" value="1"/>
</dbReference>
<dbReference type="InterPro" id="IPR050683">
    <property type="entry name" value="Bact_Polysacc_Export_ATP-bd"/>
</dbReference>
<keyword evidence="3" id="KW-1185">Reference proteome</keyword>
<name>A0A238DA07_THIDL</name>
<dbReference type="SUPFAM" id="SSF52540">
    <property type="entry name" value="P-loop containing nucleoside triphosphate hydrolases"/>
    <property type="match status" value="1"/>
</dbReference>
<evidence type="ECO:0000313" key="2">
    <source>
        <dbReference type="EMBL" id="SBP90000.1"/>
    </source>
</evidence>
<organism evidence="2 3">
    <name type="scientific">Thiomonas delicata</name>
    <name type="common">Thiomonas cuprina</name>
    <dbReference type="NCBI Taxonomy" id="364030"/>
    <lineage>
        <taxon>Bacteria</taxon>
        <taxon>Pseudomonadati</taxon>
        <taxon>Pseudomonadota</taxon>
        <taxon>Betaproteobacteria</taxon>
        <taxon>Burkholderiales</taxon>
        <taxon>Thiomonas</taxon>
    </lineage>
</organism>
<evidence type="ECO:0000313" key="3">
    <source>
        <dbReference type="Proteomes" id="UP000214566"/>
    </source>
</evidence>
<dbReference type="InterPro" id="IPR003439">
    <property type="entry name" value="ABC_transporter-like_ATP-bd"/>
</dbReference>
<gene>
    <name evidence="2" type="ORF">THIARS_90150</name>
</gene>
<dbReference type="Proteomes" id="UP000214566">
    <property type="component" value="Unassembled WGS sequence"/>
</dbReference>
<feature type="domain" description="ABC transporter" evidence="1">
    <location>
        <begin position="24"/>
        <end position="65"/>
    </location>
</feature>
<dbReference type="PANTHER" id="PTHR46743:SF2">
    <property type="entry name" value="TEICHOIC ACIDS EXPORT ATP-BINDING PROTEIN TAGH"/>
    <property type="match status" value="1"/>
</dbReference>
<reference evidence="2 3" key="1">
    <citation type="submission" date="2016-06" db="EMBL/GenBank/DDBJ databases">
        <authorList>
            <person name="Kjaerup R.B."/>
            <person name="Dalgaard T.S."/>
            <person name="Juul-Madsen H.R."/>
        </authorList>
    </citation>
    <scope>NUCLEOTIDE SEQUENCE [LARGE SCALE GENOMIC DNA]</scope>
    <source>
        <strain evidence="2 3">DSM 16361</strain>
    </source>
</reference>
<dbReference type="Pfam" id="PF00005">
    <property type="entry name" value="ABC_tran"/>
    <property type="match status" value="1"/>
</dbReference>
<protein>
    <submittedName>
        <fullName evidence="2">ABC transporter related</fullName>
    </submittedName>
</protein>